<keyword evidence="3 6" id="KW-0812">Transmembrane</keyword>
<sequence length="469" mass="53566">MYSCSIKRNFIYKSVLTISTYLINFLVFPYISRVLGVEKVGLVGFVDNTINYFLLFATMGASLLGVREIAIVKDDLKKRSRVFANILGLNILFTFTTLIIYLALITAIPKLHQYSELFYIGSAKILFTVLLVEWFFTGIEHFRYITIRSLFIKLLYVLTVFIFIRNPEDYKLYFVMTVGVVVFNAIINIFYVKDFVVFGFRDMFSQKYLKQNFSLGIYSIMTSMYLTFNVMYLGLTTDNVQVGYYTTAFKLYSVILGFFTAFTNVMLPRMSALLAKGDVEHFQRLVNKSFSIMSVFSIPMIACSMILTPQIIYVLSGSGYEGAILPMRIIMPAMLFVGIAQVLAIQVLMPLKKDKILLYASILGAIISILLNLTLVFNLGSVGSALVLLCAEFVVTIFYIRCLMQKYFVRLPFRWLLNGVFCAFPSILISILFGYIIINPFICVGVVMSIMAFYLIFLYKKVLLKQLDC</sequence>
<feature type="transmembrane region" description="Helical" evidence="6">
    <location>
        <begin position="439"/>
        <end position="459"/>
    </location>
</feature>
<feature type="transmembrane region" description="Helical" evidence="6">
    <location>
        <begin position="415"/>
        <end position="433"/>
    </location>
</feature>
<keyword evidence="4 6" id="KW-1133">Transmembrane helix</keyword>
<protein>
    <submittedName>
        <fullName evidence="7">Flippase</fullName>
    </submittedName>
</protein>
<dbReference type="InterPro" id="IPR002797">
    <property type="entry name" value="Polysacc_synth"/>
</dbReference>
<feature type="transmembrane region" description="Helical" evidence="6">
    <location>
        <begin position="145"/>
        <end position="164"/>
    </location>
</feature>
<dbReference type="Pfam" id="PF01943">
    <property type="entry name" value="Polysacc_synt"/>
    <property type="match status" value="1"/>
</dbReference>
<feature type="transmembrane region" description="Helical" evidence="6">
    <location>
        <begin position="383"/>
        <end position="403"/>
    </location>
</feature>
<feature type="transmembrane region" description="Helical" evidence="6">
    <location>
        <begin position="327"/>
        <end position="349"/>
    </location>
</feature>
<feature type="transmembrane region" description="Helical" evidence="6">
    <location>
        <begin position="12"/>
        <end position="32"/>
    </location>
</feature>
<reference evidence="7 8" key="1">
    <citation type="submission" date="2018-08" db="EMBL/GenBank/DDBJ databases">
        <title>A genome reference for cultivated species of the human gut microbiota.</title>
        <authorList>
            <person name="Zou Y."/>
            <person name="Xue W."/>
            <person name="Luo G."/>
        </authorList>
    </citation>
    <scope>NUCLEOTIDE SEQUENCE [LARGE SCALE GENOMIC DNA]</scope>
    <source>
        <strain evidence="7 8">AF22-3AC</strain>
    </source>
</reference>
<organism evidence="7 8">
    <name type="scientific">Bacteroides cellulosilyticus</name>
    <dbReference type="NCBI Taxonomy" id="246787"/>
    <lineage>
        <taxon>Bacteria</taxon>
        <taxon>Pseudomonadati</taxon>
        <taxon>Bacteroidota</taxon>
        <taxon>Bacteroidia</taxon>
        <taxon>Bacteroidales</taxon>
        <taxon>Bacteroidaceae</taxon>
        <taxon>Bacteroides</taxon>
    </lineage>
</organism>
<comment type="subcellular location">
    <subcellularLocation>
        <location evidence="1">Cell membrane</location>
        <topology evidence="1">Multi-pass membrane protein</topology>
    </subcellularLocation>
</comment>
<name>A0A412IQE5_9BACE</name>
<evidence type="ECO:0000256" key="5">
    <source>
        <dbReference type="ARBA" id="ARBA00023136"/>
    </source>
</evidence>
<dbReference type="GO" id="GO:0005886">
    <property type="term" value="C:plasma membrane"/>
    <property type="evidence" value="ECO:0007669"/>
    <property type="project" value="UniProtKB-SubCell"/>
</dbReference>
<evidence type="ECO:0000313" key="7">
    <source>
        <dbReference type="EMBL" id="RGS40299.1"/>
    </source>
</evidence>
<keyword evidence="2" id="KW-1003">Cell membrane</keyword>
<feature type="transmembrane region" description="Helical" evidence="6">
    <location>
        <begin position="290"/>
        <end position="315"/>
    </location>
</feature>
<dbReference type="Proteomes" id="UP000283341">
    <property type="component" value="Unassembled WGS sequence"/>
</dbReference>
<dbReference type="InterPro" id="IPR050833">
    <property type="entry name" value="Poly_Biosynth_Transport"/>
</dbReference>
<feature type="transmembrane region" description="Helical" evidence="6">
    <location>
        <begin position="82"/>
        <end position="105"/>
    </location>
</feature>
<feature type="transmembrane region" description="Helical" evidence="6">
    <location>
        <begin position="52"/>
        <end position="70"/>
    </location>
</feature>
<evidence type="ECO:0000256" key="6">
    <source>
        <dbReference type="SAM" id="Phobius"/>
    </source>
</evidence>
<proteinExistence type="predicted"/>
<evidence type="ECO:0000256" key="3">
    <source>
        <dbReference type="ARBA" id="ARBA00022692"/>
    </source>
</evidence>
<gene>
    <name evidence="7" type="ORF">DWX97_01980</name>
</gene>
<evidence type="ECO:0000256" key="2">
    <source>
        <dbReference type="ARBA" id="ARBA00022475"/>
    </source>
</evidence>
<dbReference type="CDD" id="cd13128">
    <property type="entry name" value="MATE_Wzx_like"/>
    <property type="match status" value="1"/>
</dbReference>
<comment type="caution">
    <text evidence="7">The sequence shown here is derived from an EMBL/GenBank/DDBJ whole genome shotgun (WGS) entry which is preliminary data.</text>
</comment>
<dbReference type="PANTHER" id="PTHR30250:SF11">
    <property type="entry name" value="O-ANTIGEN TRANSPORTER-RELATED"/>
    <property type="match status" value="1"/>
</dbReference>
<feature type="transmembrane region" description="Helical" evidence="6">
    <location>
        <begin position="213"/>
        <end position="235"/>
    </location>
</feature>
<accession>A0A412IQE5</accession>
<evidence type="ECO:0000313" key="8">
    <source>
        <dbReference type="Proteomes" id="UP000283341"/>
    </source>
</evidence>
<evidence type="ECO:0000256" key="1">
    <source>
        <dbReference type="ARBA" id="ARBA00004651"/>
    </source>
</evidence>
<dbReference type="EMBL" id="QRVJ01000001">
    <property type="protein sequence ID" value="RGS40299.1"/>
    <property type="molecule type" value="Genomic_DNA"/>
</dbReference>
<feature type="transmembrane region" description="Helical" evidence="6">
    <location>
        <begin position="117"/>
        <end position="136"/>
    </location>
</feature>
<dbReference type="PANTHER" id="PTHR30250">
    <property type="entry name" value="PST FAMILY PREDICTED COLANIC ACID TRANSPORTER"/>
    <property type="match status" value="1"/>
</dbReference>
<dbReference type="AlphaFoldDB" id="A0A412IQE5"/>
<feature type="transmembrane region" description="Helical" evidence="6">
    <location>
        <begin position="170"/>
        <end position="192"/>
    </location>
</feature>
<feature type="transmembrane region" description="Helical" evidence="6">
    <location>
        <begin position="247"/>
        <end position="267"/>
    </location>
</feature>
<keyword evidence="5 6" id="KW-0472">Membrane</keyword>
<evidence type="ECO:0000256" key="4">
    <source>
        <dbReference type="ARBA" id="ARBA00022989"/>
    </source>
</evidence>
<feature type="transmembrane region" description="Helical" evidence="6">
    <location>
        <begin position="356"/>
        <end position="377"/>
    </location>
</feature>